<dbReference type="EMBL" id="MOMC01000032">
    <property type="protein sequence ID" value="ONH29542.1"/>
    <property type="molecule type" value="Genomic_DNA"/>
</dbReference>
<name>A0A1V2IAF4_9ACTN</name>
<accession>A0A1V2IAF4</accession>
<gene>
    <name evidence="1" type="ORF">BL253_16345</name>
</gene>
<evidence type="ECO:0000313" key="2">
    <source>
        <dbReference type="Proteomes" id="UP000188929"/>
    </source>
</evidence>
<comment type="caution">
    <text evidence="1">The sequence shown here is derived from an EMBL/GenBank/DDBJ whole genome shotgun (WGS) entry which is preliminary data.</text>
</comment>
<dbReference type="AlphaFoldDB" id="A0A1V2IAF4"/>
<dbReference type="OrthoDB" id="3214701at2"/>
<keyword evidence="2" id="KW-1185">Reference proteome</keyword>
<dbReference type="Proteomes" id="UP000188929">
    <property type="component" value="Unassembled WGS sequence"/>
</dbReference>
<reference evidence="2" key="1">
    <citation type="submission" date="2016-10" db="EMBL/GenBank/DDBJ databases">
        <title>Frankia sp. NRRL B-16386 Genome sequencing.</title>
        <authorList>
            <person name="Ghodhbane-Gtari F."/>
            <person name="Swanson E."/>
            <person name="Gueddou A."/>
            <person name="Hezbri K."/>
            <person name="Ktari K."/>
            <person name="Nouioui I."/>
            <person name="Morris K."/>
            <person name="Simpson S."/>
            <person name="Abebe-Akele F."/>
            <person name="Thomas K."/>
            <person name="Gtari M."/>
            <person name="Tisa L.S."/>
        </authorList>
    </citation>
    <scope>NUCLEOTIDE SEQUENCE [LARGE SCALE GENOMIC DNA]</scope>
    <source>
        <strain evidence="2">NRRL B-16386</strain>
    </source>
</reference>
<sequence>MASIEDSVDRAAHANDLIWRNHPRPSQLRQLRADALRAALREGKDATEIASRLGVRADDITWMASSETASWPSRPVTS</sequence>
<evidence type="ECO:0000313" key="1">
    <source>
        <dbReference type="EMBL" id="ONH29542.1"/>
    </source>
</evidence>
<proteinExistence type="predicted"/>
<protein>
    <submittedName>
        <fullName evidence="1">Uncharacterized protein</fullName>
    </submittedName>
</protein>
<organism evidence="1 2">
    <name type="scientific">Pseudofrankia asymbiotica</name>
    <dbReference type="NCBI Taxonomy" id="1834516"/>
    <lineage>
        <taxon>Bacteria</taxon>
        <taxon>Bacillati</taxon>
        <taxon>Actinomycetota</taxon>
        <taxon>Actinomycetes</taxon>
        <taxon>Frankiales</taxon>
        <taxon>Frankiaceae</taxon>
        <taxon>Pseudofrankia</taxon>
    </lineage>
</organism>